<dbReference type="GO" id="GO:0006351">
    <property type="term" value="P:DNA-templated transcription"/>
    <property type="evidence" value="ECO:0007669"/>
    <property type="project" value="InterPro"/>
</dbReference>
<proteinExistence type="predicted"/>
<dbReference type="Proteomes" id="UP000027222">
    <property type="component" value="Unassembled WGS sequence"/>
</dbReference>
<dbReference type="Gene3D" id="4.10.240.10">
    <property type="entry name" value="Zn(2)-C6 fungal-type DNA-binding domain"/>
    <property type="match status" value="1"/>
</dbReference>
<dbReference type="SMART" id="SM00906">
    <property type="entry name" value="Fungal_trans"/>
    <property type="match status" value="1"/>
</dbReference>
<feature type="region of interest" description="Disordered" evidence="5">
    <location>
        <begin position="648"/>
        <end position="715"/>
    </location>
</feature>
<name>A0A067U182_GALM3</name>
<feature type="compositionally biased region" description="Low complexity" evidence="5">
    <location>
        <begin position="658"/>
        <end position="679"/>
    </location>
</feature>
<feature type="compositionally biased region" description="Basic and acidic residues" evidence="5">
    <location>
        <begin position="803"/>
        <end position="814"/>
    </location>
</feature>
<dbReference type="PROSITE" id="PS50048">
    <property type="entry name" value="ZN2_CY6_FUNGAL_2"/>
    <property type="match status" value="1"/>
</dbReference>
<dbReference type="EMBL" id="KL142367">
    <property type="protein sequence ID" value="KDR86029.1"/>
    <property type="molecule type" value="Genomic_DNA"/>
</dbReference>
<reference evidence="8" key="1">
    <citation type="journal article" date="2014" name="Proc. Natl. Acad. Sci. U.S.A.">
        <title>Extensive sampling of basidiomycete genomes demonstrates inadequacy of the white-rot/brown-rot paradigm for wood decay fungi.</title>
        <authorList>
            <person name="Riley R."/>
            <person name="Salamov A.A."/>
            <person name="Brown D.W."/>
            <person name="Nagy L.G."/>
            <person name="Floudas D."/>
            <person name="Held B.W."/>
            <person name="Levasseur A."/>
            <person name="Lombard V."/>
            <person name="Morin E."/>
            <person name="Otillar R."/>
            <person name="Lindquist E.A."/>
            <person name="Sun H."/>
            <person name="LaButti K.M."/>
            <person name="Schmutz J."/>
            <person name="Jabbour D."/>
            <person name="Luo H."/>
            <person name="Baker S.E."/>
            <person name="Pisabarro A.G."/>
            <person name="Walton J.D."/>
            <person name="Blanchette R.A."/>
            <person name="Henrissat B."/>
            <person name="Martin F."/>
            <person name="Cullen D."/>
            <person name="Hibbett D.S."/>
            <person name="Grigoriev I.V."/>
        </authorList>
    </citation>
    <scope>NUCLEOTIDE SEQUENCE [LARGE SCALE GENOMIC DNA]</scope>
    <source>
        <strain evidence="8">CBS 339.88</strain>
    </source>
</reference>
<dbReference type="HOGENOM" id="CLU_007340_4_0_1"/>
<evidence type="ECO:0000256" key="5">
    <source>
        <dbReference type="SAM" id="MobiDB-lite"/>
    </source>
</evidence>
<dbReference type="InterPro" id="IPR001138">
    <property type="entry name" value="Zn2Cys6_DnaBD"/>
</dbReference>
<dbReference type="SUPFAM" id="SSF57701">
    <property type="entry name" value="Zn2/Cys6 DNA-binding domain"/>
    <property type="match status" value="1"/>
</dbReference>
<dbReference type="InterPro" id="IPR007219">
    <property type="entry name" value="XnlR_reg_dom"/>
</dbReference>
<gene>
    <name evidence="7" type="ORF">GALMADRAFT_235239</name>
</gene>
<feature type="coiled-coil region" evidence="4">
    <location>
        <begin position="71"/>
        <end position="98"/>
    </location>
</feature>
<keyword evidence="3" id="KW-0539">Nucleus</keyword>
<organism evidence="7 8">
    <name type="scientific">Galerina marginata (strain CBS 339.88)</name>
    <dbReference type="NCBI Taxonomy" id="685588"/>
    <lineage>
        <taxon>Eukaryota</taxon>
        <taxon>Fungi</taxon>
        <taxon>Dikarya</taxon>
        <taxon>Basidiomycota</taxon>
        <taxon>Agaricomycotina</taxon>
        <taxon>Agaricomycetes</taxon>
        <taxon>Agaricomycetidae</taxon>
        <taxon>Agaricales</taxon>
        <taxon>Agaricineae</taxon>
        <taxon>Strophariaceae</taxon>
        <taxon>Galerina</taxon>
    </lineage>
</organism>
<dbReference type="CDD" id="cd12148">
    <property type="entry name" value="fungal_TF_MHR"/>
    <property type="match status" value="1"/>
</dbReference>
<sequence>MGSGGKDKEKEQRQKKKPGRVPTSCAECRRLKLRCDRNVPCEKCVSRGCGSICPDGVLTPGKGGRLVLANTEELHERIEHMSSRNRELEHALQKLQESISDQPHPLLGMHLRLNIQEGSSSEPGSSSSSKSPSTSRITPPTHMHPPDAMEVEADEEHNLIDAFGTLVVNRRGESSFLGKTARPEYLAQATHTPRRPSSSRPSLPRLTNRILATSHPQSQSELYNDALLSDVLGLLPAHAEALHLCEIYLEYGKFLYAPVPKKELIEETLGLVYRAKQFSGFDQYHALSLLFAVFAIATLFNPSKPPYSAEAHEYYYLSRTALGFAPPFHDTTLMSIQALIHMAQFLDLSDSDMGMDPADLESAWMYVGQAVRLSQSVGLHFNSFRWKLPEEAIQRRHELFWRVFVADTWASLHLGRPPSISRAHFDCPPPIYHNLVSDTVSGSFHTWHTQYTLLLHNVMEAALGPKQPVYSAILDFDRKIRDFDVPVQWRMLSEDESSAPPPDIAMHRWLVLSSKEIVLLNLHRAYFAQALQEAPAELQRHRYLPSVVAIYRSAWRLIRGLAMTWMVIPKFLSRVNLAWSQGLSAAIVMCLFVTRAPTSHMTTAALEELDNLTSLFDSSASSCRPASKLLTSLQTLRRKAQEVIGLPHTRFHQHYPDPSSASTSASTSSSLTTPTLTTTELDRLNGKTYLHRDSEHPASTSAASSTSAEDRSRATSVTISDIAESHLPPFQSQSSENMHPTLARDVKEFGLRSLVSTGPPSMSFFDYPSDPMPVPMPVSSTSSMASHHHHHQHQHQHQRPHPPHLESFRDRESPAPETARLLLQPFHLPPRIESLHHSPYFQPTLHTHHPSDPWMDPRRMGFGSGFAPGFQSGFGGGFAASPITLDPGWSSLVEQLGF</sequence>
<dbReference type="PROSITE" id="PS00463">
    <property type="entry name" value="ZN2_CY6_FUNGAL_1"/>
    <property type="match status" value="1"/>
</dbReference>
<keyword evidence="4" id="KW-0175">Coiled coil</keyword>
<evidence type="ECO:0000256" key="4">
    <source>
        <dbReference type="SAM" id="Coils"/>
    </source>
</evidence>
<accession>A0A067U182</accession>
<feature type="compositionally biased region" description="Basic and acidic residues" evidence="5">
    <location>
        <begin position="680"/>
        <end position="696"/>
    </location>
</feature>
<dbReference type="GO" id="GO:0008270">
    <property type="term" value="F:zinc ion binding"/>
    <property type="evidence" value="ECO:0007669"/>
    <property type="project" value="InterPro"/>
</dbReference>
<protein>
    <recommendedName>
        <fullName evidence="6">Zn(2)-C6 fungal-type domain-containing protein</fullName>
    </recommendedName>
</protein>
<feature type="region of interest" description="Disordered" evidence="5">
    <location>
        <begin position="1"/>
        <end position="22"/>
    </location>
</feature>
<dbReference type="GO" id="GO:0000981">
    <property type="term" value="F:DNA-binding transcription factor activity, RNA polymerase II-specific"/>
    <property type="evidence" value="ECO:0007669"/>
    <property type="project" value="InterPro"/>
</dbReference>
<comment type="subcellular location">
    <subcellularLocation>
        <location evidence="1">Nucleus</location>
    </subcellularLocation>
</comment>
<dbReference type="STRING" id="685588.A0A067U182"/>
<feature type="region of interest" description="Disordered" evidence="5">
    <location>
        <begin position="179"/>
        <end position="204"/>
    </location>
</feature>
<evidence type="ECO:0000256" key="2">
    <source>
        <dbReference type="ARBA" id="ARBA00022723"/>
    </source>
</evidence>
<keyword evidence="8" id="KW-1185">Reference proteome</keyword>
<keyword evidence="2" id="KW-0479">Metal-binding</keyword>
<feature type="compositionally biased region" description="Basic residues" evidence="5">
    <location>
        <begin position="786"/>
        <end position="802"/>
    </location>
</feature>
<dbReference type="InterPro" id="IPR036864">
    <property type="entry name" value="Zn2-C6_fun-type_DNA-bd_sf"/>
</dbReference>
<feature type="compositionally biased region" description="Basic and acidic residues" evidence="5">
    <location>
        <begin position="1"/>
        <end position="12"/>
    </location>
</feature>
<feature type="compositionally biased region" description="Low complexity" evidence="5">
    <location>
        <begin position="698"/>
        <end position="707"/>
    </location>
</feature>
<dbReference type="PANTHER" id="PTHR31001">
    <property type="entry name" value="UNCHARACTERIZED TRANSCRIPTIONAL REGULATORY PROTEIN"/>
    <property type="match status" value="1"/>
</dbReference>
<feature type="compositionally biased region" description="Low complexity" evidence="5">
    <location>
        <begin position="117"/>
        <end position="135"/>
    </location>
</feature>
<dbReference type="AlphaFoldDB" id="A0A067U182"/>
<dbReference type="InterPro" id="IPR050613">
    <property type="entry name" value="Sec_Metabolite_Reg"/>
</dbReference>
<evidence type="ECO:0000259" key="6">
    <source>
        <dbReference type="PROSITE" id="PS50048"/>
    </source>
</evidence>
<feature type="compositionally biased region" description="Low complexity" evidence="5">
    <location>
        <begin position="195"/>
        <end position="204"/>
    </location>
</feature>
<dbReference type="OrthoDB" id="424974at2759"/>
<dbReference type="GO" id="GO:0003677">
    <property type="term" value="F:DNA binding"/>
    <property type="evidence" value="ECO:0007669"/>
    <property type="project" value="InterPro"/>
</dbReference>
<evidence type="ECO:0000313" key="8">
    <source>
        <dbReference type="Proteomes" id="UP000027222"/>
    </source>
</evidence>
<evidence type="ECO:0000313" key="7">
    <source>
        <dbReference type="EMBL" id="KDR86029.1"/>
    </source>
</evidence>
<evidence type="ECO:0000256" key="1">
    <source>
        <dbReference type="ARBA" id="ARBA00004123"/>
    </source>
</evidence>
<dbReference type="CDD" id="cd00067">
    <property type="entry name" value="GAL4"/>
    <property type="match status" value="1"/>
</dbReference>
<feature type="domain" description="Zn(2)-C6 fungal-type" evidence="6">
    <location>
        <begin position="24"/>
        <end position="53"/>
    </location>
</feature>
<dbReference type="Pfam" id="PF04082">
    <property type="entry name" value="Fungal_trans"/>
    <property type="match status" value="1"/>
</dbReference>
<dbReference type="SMART" id="SM00066">
    <property type="entry name" value="GAL4"/>
    <property type="match status" value="1"/>
</dbReference>
<dbReference type="PANTHER" id="PTHR31001:SF56">
    <property type="entry name" value="ZN(2)-C6 FUNGAL-TYPE DOMAIN-CONTAINING PROTEIN"/>
    <property type="match status" value="1"/>
</dbReference>
<feature type="region of interest" description="Disordered" evidence="5">
    <location>
        <begin position="777"/>
        <end position="814"/>
    </location>
</feature>
<evidence type="ECO:0000256" key="3">
    <source>
        <dbReference type="ARBA" id="ARBA00023242"/>
    </source>
</evidence>
<dbReference type="GO" id="GO:0005634">
    <property type="term" value="C:nucleus"/>
    <property type="evidence" value="ECO:0007669"/>
    <property type="project" value="UniProtKB-SubCell"/>
</dbReference>
<feature type="region of interest" description="Disordered" evidence="5">
    <location>
        <begin position="117"/>
        <end position="147"/>
    </location>
</feature>